<comment type="similarity">
    <text evidence="2">Belongs to the ZIP transporter (TC 2.A.5) family.</text>
</comment>
<feature type="transmembrane region" description="Helical" evidence="7">
    <location>
        <begin position="336"/>
        <end position="357"/>
    </location>
</feature>
<feature type="compositionally biased region" description="Basic and acidic residues" evidence="6">
    <location>
        <begin position="172"/>
        <end position="213"/>
    </location>
</feature>
<sequence>MAPCSSRPTSACHNWHVVAVVVAACLCQACATACPITNTTDTQILITNKYVSYYFSQYSSDGEALSLEEMKKLLAHHHSYHAGSYDGHSHITHDHHPEPHSHGSHLHSINTDNHGNNHDHNHNHTHEQNDRRERNDSSRLAEITADMSTQFTNSSDLGHNHDHIEDEHVHHDHDDHIDHDHSHHKENSDYHENHEDDHVHHDHDHHAEHDPNHRKANNSSMDERKNGKDEDVIEEPSQHNHTDTHSRSDITNHMLANNAELKSFKCGTLPEYLTEAGLSIEDAVTAGGFIQLCPTLLYHMDVCAHNDYQISDGDQHHGHSHGSTGKSQGGLNGEKWLGAFISVLVIGLMGLLCIMLIPAFKRSPYYKYINPFLVALAVGTLSGDALIHLLPHAIGMPIPPGANIHTRHAMYGFTALVTIVVALFAERMHNLCGHGGHGHSHGHSHQTGPLEQEDQEYIKDIDTGTVEEDDGVQNLDKIGEKLSKHSKHNSLVYAESSMNTVGREAGDCFVNCPEVAPSSDANGNQGPDVTNSTAPATPEQERLVASLEKMDQELTPKVEIMGSPESGKRMPRQNSSNFNMMMSEYHVNHHGHSHHGHSHVTGKKDSLRYMILMGDAIHTALDGLAIGAAFGSSVTGGVATAIAVLCHELPHKVGDFALLFEMGLHWVGAVKMMGALWLFSVAGMVFGVLLGNIPTAAPWIYSLTAGVFIYLALVDLLAELPMNNGEGLGVALKMMLLQGAGMLVGASIMLAIAIYEHDLQLLLEGKF</sequence>
<organism evidence="9 10">
    <name type="scientific">Meganyctiphanes norvegica</name>
    <name type="common">Northern krill</name>
    <name type="synonym">Thysanopoda norvegica</name>
    <dbReference type="NCBI Taxonomy" id="48144"/>
    <lineage>
        <taxon>Eukaryota</taxon>
        <taxon>Metazoa</taxon>
        <taxon>Ecdysozoa</taxon>
        <taxon>Arthropoda</taxon>
        <taxon>Crustacea</taxon>
        <taxon>Multicrustacea</taxon>
        <taxon>Malacostraca</taxon>
        <taxon>Eumalacostraca</taxon>
        <taxon>Eucarida</taxon>
        <taxon>Euphausiacea</taxon>
        <taxon>Euphausiidae</taxon>
        <taxon>Meganyctiphanes</taxon>
    </lineage>
</organism>
<evidence type="ECO:0000256" key="2">
    <source>
        <dbReference type="ARBA" id="ARBA00006939"/>
    </source>
</evidence>
<dbReference type="GO" id="GO:0140410">
    <property type="term" value="F:monoatomic cation:bicarbonate symporter activity"/>
    <property type="evidence" value="ECO:0007669"/>
    <property type="project" value="TreeGrafter"/>
</dbReference>
<keyword evidence="5 7" id="KW-0472">Membrane</keyword>
<feature type="region of interest" description="Disordered" evidence="6">
    <location>
        <begin position="172"/>
        <end position="249"/>
    </location>
</feature>
<keyword evidence="3 7" id="KW-0812">Transmembrane</keyword>
<keyword evidence="8" id="KW-0732">Signal</keyword>
<comment type="subcellular location">
    <subcellularLocation>
        <location evidence="1">Membrane</location>
        <topology evidence="1">Multi-pass membrane protein</topology>
    </subcellularLocation>
</comment>
<feature type="compositionally biased region" description="Basic and acidic residues" evidence="6">
    <location>
        <begin position="221"/>
        <end position="249"/>
    </location>
</feature>
<dbReference type="InterPro" id="IPR003689">
    <property type="entry name" value="ZIP"/>
</dbReference>
<feature type="chain" id="PRO_5043752233" evidence="8">
    <location>
        <begin position="34"/>
        <end position="767"/>
    </location>
</feature>
<dbReference type="PANTHER" id="PTHR12191:SF37">
    <property type="entry name" value="ZINC TRANSPORTER FOI"/>
    <property type="match status" value="1"/>
</dbReference>
<keyword evidence="10" id="KW-1185">Reference proteome</keyword>
<proteinExistence type="inferred from homology"/>
<feature type="compositionally biased region" description="Basic and acidic residues" evidence="6">
    <location>
        <begin position="87"/>
        <end position="101"/>
    </location>
</feature>
<dbReference type="PANTHER" id="PTHR12191">
    <property type="entry name" value="SOLUTE CARRIER FAMILY 39"/>
    <property type="match status" value="1"/>
</dbReference>
<feature type="transmembrane region" description="Helical" evidence="7">
    <location>
        <begin position="409"/>
        <end position="425"/>
    </location>
</feature>
<feature type="transmembrane region" description="Helical" evidence="7">
    <location>
        <begin position="699"/>
        <end position="718"/>
    </location>
</feature>
<dbReference type="Proteomes" id="UP001497623">
    <property type="component" value="Unassembled WGS sequence"/>
</dbReference>
<dbReference type="GO" id="GO:0005886">
    <property type="term" value="C:plasma membrane"/>
    <property type="evidence" value="ECO:0007669"/>
    <property type="project" value="TreeGrafter"/>
</dbReference>
<evidence type="ECO:0000256" key="1">
    <source>
        <dbReference type="ARBA" id="ARBA00004141"/>
    </source>
</evidence>
<evidence type="ECO:0000313" key="10">
    <source>
        <dbReference type="Proteomes" id="UP001497623"/>
    </source>
</evidence>
<dbReference type="Pfam" id="PF02535">
    <property type="entry name" value="Zip"/>
    <property type="match status" value="1"/>
</dbReference>
<evidence type="ECO:0000256" key="5">
    <source>
        <dbReference type="ARBA" id="ARBA00023136"/>
    </source>
</evidence>
<feature type="compositionally biased region" description="Basic and acidic residues" evidence="6">
    <location>
        <begin position="115"/>
        <end position="137"/>
    </location>
</feature>
<evidence type="ECO:0000256" key="8">
    <source>
        <dbReference type="SAM" id="SignalP"/>
    </source>
</evidence>
<dbReference type="GO" id="GO:0005385">
    <property type="term" value="F:zinc ion transmembrane transporter activity"/>
    <property type="evidence" value="ECO:0007669"/>
    <property type="project" value="TreeGrafter"/>
</dbReference>
<dbReference type="InterPro" id="IPR050799">
    <property type="entry name" value="ZIP_Transporter"/>
</dbReference>
<feature type="region of interest" description="Disordered" evidence="6">
    <location>
        <begin position="517"/>
        <end position="537"/>
    </location>
</feature>
<dbReference type="AlphaFoldDB" id="A0AAV2QFT0"/>
<protein>
    <submittedName>
        <fullName evidence="9">Uncharacterized protein</fullName>
    </submittedName>
</protein>
<evidence type="ECO:0000256" key="4">
    <source>
        <dbReference type="ARBA" id="ARBA00022989"/>
    </source>
</evidence>
<feature type="region of interest" description="Disordered" evidence="6">
    <location>
        <begin position="85"/>
        <end position="137"/>
    </location>
</feature>
<comment type="caution">
    <text evidence="9">The sequence shown here is derived from an EMBL/GenBank/DDBJ whole genome shotgun (WGS) entry which is preliminary data.</text>
</comment>
<name>A0AAV2QFT0_MEGNR</name>
<dbReference type="GO" id="GO:0071578">
    <property type="term" value="P:zinc ion import across plasma membrane"/>
    <property type="evidence" value="ECO:0007669"/>
    <property type="project" value="TreeGrafter"/>
</dbReference>
<feature type="transmembrane region" description="Helical" evidence="7">
    <location>
        <begin position="369"/>
        <end position="389"/>
    </location>
</feature>
<evidence type="ECO:0000256" key="7">
    <source>
        <dbReference type="SAM" id="Phobius"/>
    </source>
</evidence>
<dbReference type="EMBL" id="CAXKWB010005532">
    <property type="protein sequence ID" value="CAL4078869.1"/>
    <property type="molecule type" value="Genomic_DNA"/>
</dbReference>
<evidence type="ECO:0000313" key="9">
    <source>
        <dbReference type="EMBL" id="CAL4078869.1"/>
    </source>
</evidence>
<evidence type="ECO:0000256" key="3">
    <source>
        <dbReference type="ARBA" id="ARBA00022692"/>
    </source>
</evidence>
<gene>
    <name evidence="9" type="ORF">MNOR_LOCUS10774</name>
</gene>
<evidence type="ECO:0000256" key="6">
    <source>
        <dbReference type="SAM" id="MobiDB-lite"/>
    </source>
</evidence>
<keyword evidence="4 7" id="KW-1133">Transmembrane helix</keyword>
<feature type="signal peptide" evidence="8">
    <location>
        <begin position="1"/>
        <end position="33"/>
    </location>
</feature>
<feature type="compositionally biased region" description="Polar residues" evidence="6">
    <location>
        <begin position="519"/>
        <end position="535"/>
    </location>
</feature>
<dbReference type="GO" id="GO:0030003">
    <property type="term" value="P:intracellular monoatomic cation homeostasis"/>
    <property type="evidence" value="ECO:0007669"/>
    <property type="project" value="TreeGrafter"/>
</dbReference>
<feature type="transmembrane region" description="Helical" evidence="7">
    <location>
        <begin position="675"/>
        <end position="693"/>
    </location>
</feature>
<dbReference type="PROSITE" id="PS51257">
    <property type="entry name" value="PROKAR_LIPOPROTEIN"/>
    <property type="match status" value="1"/>
</dbReference>
<feature type="transmembrane region" description="Helical" evidence="7">
    <location>
        <begin position="730"/>
        <end position="755"/>
    </location>
</feature>
<reference evidence="9 10" key="1">
    <citation type="submission" date="2024-05" db="EMBL/GenBank/DDBJ databases">
        <authorList>
            <person name="Wallberg A."/>
        </authorList>
    </citation>
    <scope>NUCLEOTIDE SEQUENCE [LARGE SCALE GENOMIC DNA]</scope>
</reference>
<accession>A0AAV2QFT0</accession>